<feature type="compositionally biased region" description="Basic and acidic residues" evidence="1">
    <location>
        <begin position="406"/>
        <end position="415"/>
    </location>
</feature>
<feature type="region of interest" description="Disordered" evidence="1">
    <location>
        <begin position="511"/>
        <end position="548"/>
    </location>
</feature>
<dbReference type="Gene3D" id="2.40.50.140">
    <property type="entry name" value="Nucleic acid-binding proteins"/>
    <property type="match status" value="1"/>
</dbReference>
<feature type="compositionally biased region" description="Acidic residues" evidence="1">
    <location>
        <begin position="517"/>
        <end position="531"/>
    </location>
</feature>
<dbReference type="SUPFAM" id="SSF50249">
    <property type="entry name" value="Nucleic acid-binding proteins"/>
    <property type="match status" value="1"/>
</dbReference>
<dbReference type="Gene3D" id="3.30.470.30">
    <property type="entry name" value="DNA ligase/mRNA capping enzyme"/>
    <property type="match status" value="1"/>
</dbReference>
<dbReference type="PROSITE" id="PS50160">
    <property type="entry name" value="DNA_LIGASE_A3"/>
    <property type="match status" value="1"/>
</dbReference>
<dbReference type="GO" id="GO:0006297">
    <property type="term" value="P:nucleotide-excision repair, DNA gap filling"/>
    <property type="evidence" value="ECO:0007669"/>
    <property type="project" value="TreeGrafter"/>
</dbReference>
<feature type="region of interest" description="Disordered" evidence="1">
    <location>
        <begin position="566"/>
        <end position="669"/>
    </location>
</feature>
<name>A0A4P9WHP0_9FUNG</name>
<dbReference type="GO" id="GO:0003910">
    <property type="term" value="F:DNA ligase (ATP) activity"/>
    <property type="evidence" value="ECO:0007669"/>
    <property type="project" value="InterPro"/>
</dbReference>
<feature type="compositionally biased region" description="Polar residues" evidence="1">
    <location>
        <begin position="628"/>
        <end position="644"/>
    </location>
</feature>
<dbReference type="GO" id="GO:0005524">
    <property type="term" value="F:ATP binding"/>
    <property type="evidence" value="ECO:0007669"/>
    <property type="project" value="InterPro"/>
</dbReference>
<dbReference type="PANTHER" id="PTHR45997">
    <property type="entry name" value="DNA LIGASE 4"/>
    <property type="match status" value="1"/>
</dbReference>
<dbReference type="InterPro" id="IPR029710">
    <property type="entry name" value="LIG4"/>
</dbReference>
<evidence type="ECO:0000313" key="4">
    <source>
        <dbReference type="Proteomes" id="UP000269721"/>
    </source>
</evidence>
<gene>
    <name evidence="3" type="ORF">BDK51DRAFT_26197</name>
</gene>
<dbReference type="InterPro" id="IPR012340">
    <property type="entry name" value="NA-bd_OB-fold"/>
</dbReference>
<protein>
    <recommendedName>
        <fullName evidence="2">ATP-dependent DNA ligase family profile domain-containing protein</fullName>
    </recommendedName>
</protein>
<dbReference type="EMBL" id="KZ994677">
    <property type="protein sequence ID" value="RKO92349.1"/>
    <property type="molecule type" value="Genomic_DNA"/>
</dbReference>
<dbReference type="GO" id="GO:0006310">
    <property type="term" value="P:DNA recombination"/>
    <property type="evidence" value="ECO:0007669"/>
    <property type="project" value="InterPro"/>
</dbReference>
<keyword evidence="4" id="KW-1185">Reference proteome</keyword>
<dbReference type="GO" id="GO:0006303">
    <property type="term" value="P:double-strand break repair via nonhomologous end joining"/>
    <property type="evidence" value="ECO:0007669"/>
    <property type="project" value="TreeGrafter"/>
</dbReference>
<dbReference type="OrthoDB" id="2160351at2759"/>
<dbReference type="InterPro" id="IPR016059">
    <property type="entry name" value="DNA_ligase_ATP-dep_CS"/>
</dbReference>
<dbReference type="Proteomes" id="UP000269721">
    <property type="component" value="Unassembled WGS sequence"/>
</dbReference>
<dbReference type="AlphaFoldDB" id="A0A4P9WHP0"/>
<dbReference type="GO" id="GO:0032807">
    <property type="term" value="C:DNA ligase IV complex"/>
    <property type="evidence" value="ECO:0007669"/>
    <property type="project" value="TreeGrafter"/>
</dbReference>
<feature type="region of interest" description="Disordered" evidence="1">
    <location>
        <begin position="388"/>
        <end position="415"/>
    </location>
</feature>
<dbReference type="Pfam" id="PF01068">
    <property type="entry name" value="DNA_ligase_A_M"/>
    <property type="match status" value="1"/>
</dbReference>
<dbReference type="PROSITE" id="PS00333">
    <property type="entry name" value="DNA_LIGASE_A2"/>
    <property type="match status" value="1"/>
</dbReference>
<proteinExistence type="predicted"/>
<reference evidence="4" key="1">
    <citation type="journal article" date="2018" name="Nat. Microbiol.">
        <title>Leveraging single-cell genomics to expand the fungal tree of life.</title>
        <authorList>
            <person name="Ahrendt S.R."/>
            <person name="Quandt C.A."/>
            <person name="Ciobanu D."/>
            <person name="Clum A."/>
            <person name="Salamov A."/>
            <person name="Andreopoulos B."/>
            <person name="Cheng J.F."/>
            <person name="Woyke T."/>
            <person name="Pelin A."/>
            <person name="Henrissat B."/>
            <person name="Reynolds N.K."/>
            <person name="Benny G.L."/>
            <person name="Smith M.E."/>
            <person name="James T.Y."/>
            <person name="Grigoriev I.V."/>
        </authorList>
    </citation>
    <scope>NUCLEOTIDE SEQUENCE [LARGE SCALE GENOMIC DNA]</scope>
</reference>
<dbReference type="GO" id="GO:0003677">
    <property type="term" value="F:DNA binding"/>
    <property type="evidence" value="ECO:0007669"/>
    <property type="project" value="InterPro"/>
</dbReference>
<dbReference type="PANTHER" id="PTHR45997:SF2">
    <property type="entry name" value="ATP DEPENDENT DNA LIGASE DOMAIN PROTEIN (AFU_ORTHOLOGUE AFUA_5G02430)"/>
    <property type="match status" value="1"/>
</dbReference>
<feature type="domain" description="ATP-dependent DNA ligase family profile" evidence="2">
    <location>
        <begin position="85"/>
        <end position="222"/>
    </location>
</feature>
<dbReference type="InterPro" id="IPR012310">
    <property type="entry name" value="DNA_ligase_ATP-dep_cent"/>
</dbReference>
<evidence type="ECO:0000259" key="2">
    <source>
        <dbReference type="PROSITE" id="PS50160"/>
    </source>
</evidence>
<feature type="compositionally biased region" description="Basic and acidic residues" evidence="1">
    <location>
        <begin position="539"/>
        <end position="548"/>
    </location>
</feature>
<dbReference type="SUPFAM" id="SSF56091">
    <property type="entry name" value="DNA ligase/mRNA capping enzyme, catalytic domain"/>
    <property type="match status" value="1"/>
</dbReference>
<evidence type="ECO:0000313" key="3">
    <source>
        <dbReference type="EMBL" id="RKO92349.1"/>
    </source>
</evidence>
<evidence type="ECO:0000256" key="1">
    <source>
        <dbReference type="SAM" id="MobiDB-lite"/>
    </source>
</evidence>
<accession>A0A4P9WHP0</accession>
<organism evidence="3 4">
    <name type="scientific">Blyttiomyces helicus</name>
    <dbReference type="NCBI Taxonomy" id="388810"/>
    <lineage>
        <taxon>Eukaryota</taxon>
        <taxon>Fungi</taxon>
        <taxon>Fungi incertae sedis</taxon>
        <taxon>Chytridiomycota</taxon>
        <taxon>Chytridiomycota incertae sedis</taxon>
        <taxon>Chytridiomycetes</taxon>
        <taxon>Chytridiomycetes incertae sedis</taxon>
        <taxon>Blyttiomyces</taxon>
    </lineage>
</organism>
<sequence>MASPTLPFTARATSIALENGLGLSRFTPKNQPVPIAPPPPNAIEVTDCILEGELLSYDEDLEKIESLGAIQEYRAGWNKNIDPRIESGRRHLQIAFFDCLHLNAKDISWHSHSARREKLERVVPAGDVTEEDARPLTEYYGEILSRPAEGLVIKGLNSKYEFGEKNKAWVKLKPDYSPGGGDCDDYALIGGSYEDEFRTRYAKHDKKKIQDLLTAFYIGCLKNKNDFKRDKAEKAHFQIVFKVDCGLNEKESERLAMQARECRIRRADLRKHPLPYDLDTRKGISMNQIDYFFPEPFIVELKGGGFSFDLDAQLWLLRSPRIMKMHKDRFPEDTVSLQELQELGAKFDKSLNAVEKAALEEKLHDEAARTARGLNARRSRECKVPLTLLNKRKREDPGSDGPGEEEIAKRRQAEEQEREVNNLFALVTKSPPKKQEAGDSWKWSFFSGTTICDEEGGADYGGLGKVVETGGVGEEVQASGTRPRVDVSLLPGTDDYRGQLLQQADRSALPIERGIGADDELDTDADADYDATDYGPDGGKTDEELPRPAEKPSAFVAPFLGCISSPLAAPHPDPPSTTVRPSRHLAPSEPPARPSRIFVSSSPGGMLRVCPPPANANSTPLTLRYERSPSTTHGSPRLNSNQPLEDSGDEMSDADPAATTSHADVTDDDESIDFAQDLDRARAIQDSPPTHLTAALSAYWNPNTAFIYAHPPAFQNWKEETKRLVDRGFRRLLYTAEAVIGAAGWRGGQPGRGWECGVVIVVRNALKDGVLDAVRLLRKLRNECAQSISADTPHRPVIIVDQSSLLVEEAPYPYPAFIWAGDLRFEWTLEGS</sequence>